<sequence length="70" mass="8253">MPEFIITMLICTSPDICIPFKDDSMRFTQERCEEVRQEITRRYPPDKFALRVKCEVVEPVTKPVQTSLVF</sequence>
<dbReference type="KEGG" id="vg:40080231"/>
<accession>A0A0S3UFV2</accession>
<dbReference type="EMBL" id="LC102729">
    <property type="protein sequence ID" value="BAU16365.1"/>
    <property type="molecule type" value="Genomic_DNA"/>
</dbReference>
<dbReference type="GeneID" id="40080231"/>
<organism evidence="1 2">
    <name type="scientific">Pseudomonas phage phiR18</name>
    <dbReference type="NCBI Taxonomy" id="1752027"/>
    <lineage>
        <taxon>Viruses</taxon>
        <taxon>Duplodnaviria</taxon>
        <taxon>Heunggongvirae</taxon>
        <taxon>Uroviricota</taxon>
        <taxon>Caudoviricetes</taxon>
        <taxon>Kochitakasuvirus</taxon>
        <taxon>Kochitakasuvirus R18</taxon>
    </lineage>
</organism>
<evidence type="ECO:0000313" key="1">
    <source>
        <dbReference type="EMBL" id="BAU16365.1"/>
    </source>
</evidence>
<dbReference type="RefSeq" id="YP_009604337.1">
    <property type="nucleotide sequence ID" value="NC_041964.1"/>
</dbReference>
<dbReference type="Proteomes" id="UP000221614">
    <property type="component" value="Segment"/>
</dbReference>
<name>A0A0S3UFV2_9CAUD</name>
<evidence type="ECO:0000313" key="2">
    <source>
        <dbReference type="Proteomes" id="UP000221614"/>
    </source>
</evidence>
<reference evidence="1" key="1">
    <citation type="journal article" date="2016" name="Genome Announc.">
        <title>Complete Genome Sequences of Broad-Host-Range Pseudomonas aeruginosa Bacteriophages phiR18 and phiS12-1.</title>
        <authorList>
            <person name="Furusawa T."/>
            <person name="Iwano H."/>
            <person name="Higuchi H."/>
            <person name="Usui M."/>
            <person name="Maruyama F."/>
            <person name="Nakagawa I."/>
            <person name="Yokota H."/>
            <person name="Tamura Y."/>
        </authorList>
    </citation>
    <scope>NUCLEOTIDE SEQUENCE [LARGE SCALE GENOMIC DNA]</scope>
</reference>
<keyword evidence="2" id="KW-1185">Reference proteome</keyword>
<proteinExistence type="predicted"/>
<protein>
    <submittedName>
        <fullName evidence="1">Uncharacterized protein</fullName>
    </submittedName>
</protein>